<keyword evidence="2" id="KW-1185">Reference proteome</keyword>
<evidence type="ECO:0000313" key="2">
    <source>
        <dbReference type="Proteomes" id="UP000447434"/>
    </source>
</evidence>
<evidence type="ECO:0000313" key="1">
    <source>
        <dbReference type="EMBL" id="KAE9606157.1"/>
    </source>
</evidence>
<organism evidence="1 2">
    <name type="scientific">Lupinus albus</name>
    <name type="common">White lupine</name>
    <name type="synonym">Lupinus termis</name>
    <dbReference type="NCBI Taxonomy" id="3870"/>
    <lineage>
        <taxon>Eukaryota</taxon>
        <taxon>Viridiplantae</taxon>
        <taxon>Streptophyta</taxon>
        <taxon>Embryophyta</taxon>
        <taxon>Tracheophyta</taxon>
        <taxon>Spermatophyta</taxon>
        <taxon>Magnoliopsida</taxon>
        <taxon>eudicotyledons</taxon>
        <taxon>Gunneridae</taxon>
        <taxon>Pentapetalae</taxon>
        <taxon>rosids</taxon>
        <taxon>fabids</taxon>
        <taxon>Fabales</taxon>
        <taxon>Fabaceae</taxon>
        <taxon>Papilionoideae</taxon>
        <taxon>50 kb inversion clade</taxon>
        <taxon>genistoids sensu lato</taxon>
        <taxon>core genistoids</taxon>
        <taxon>Genisteae</taxon>
        <taxon>Lupinus</taxon>
    </lineage>
</organism>
<dbReference type="AlphaFoldDB" id="A0A6A4PWU7"/>
<gene>
    <name evidence="1" type="ORF">Lalb_Chr10g0104941</name>
</gene>
<name>A0A6A4PWU7_LUPAL</name>
<accession>A0A6A4PWU7</accession>
<comment type="caution">
    <text evidence="1">The sequence shown here is derived from an EMBL/GenBank/DDBJ whole genome shotgun (WGS) entry which is preliminary data.</text>
</comment>
<dbReference type="Proteomes" id="UP000447434">
    <property type="component" value="Chromosome 10"/>
</dbReference>
<reference evidence="2" key="1">
    <citation type="journal article" date="2020" name="Nat. Commun.">
        <title>Genome sequence of the cluster root forming white lupin.</title>
        <authorList>
            <person name="Hufnagel B."/>
            <person name="Marques A."/>
            <person name="Soriano A."/>
            <person name="Marques L."/>
            <person name="Divol F."/>
            <person name="Doumas P."/>
            <person name="Sallet E."/>
            <person name="Mancinotti D."/>
            <person name="Carrere S."/>
            <person name="Marande W."/>
            <person name="Arribat S."/>
            <person name="Keller J."/>
            <person name="Huneau C."/>
            <person name="Blein T."/>
            <person name="Aime D."/>
            <person name="Laguerre M."/>
            <person name="Taylor J."/>
            <person name="Schubert V."/>
            <person name="Nelson M."/>
            <person name="Geu-Flores F."/>
            <person name="Crespi M."/>
            <person name="Gallardo-Guerrero K."/>
            <person name="Delaux P.-M."/>
            <person name="Salse J."/>
            <person name="Berges H."/>
            <person name="Guyot R."/>
            <person name="Gouzy J."/>
            <person name="Peret B."/>
        </authorList>
    </citation>
    <scope>NUCLEOTIDE SEQUENCE [LARGE SCALE GENOMIC DNA]</scope>
    <source>
        <strain evidence="2">cv. Amiga</strain>
    </source>
</reference>
<protein>
    <submittedName>
        <fullName evidence="1">Uncharacterized protein</fullName>
    </submittedName>
</protein>
<sequence length="94" mass="10987">MNAPSTLLWNALMQNACNHKHIFAYVTMVNGKRDFATTANINGSISQNRNRFNEYFYNGSCQTLQHKNNFLNHLRKLLNMQINMRLKECYISCP</sequence>
<proteinExistence type="predicted"/>
<dbReference type="EMBL" id="WOCE01000010">
    <property type="protein sequence ID" value="KAE9606157.1"/>
    <property type="molecule type" value="Genomic_DNA"/>
</dbReference>